<reference evidence="2" key="1">
    <citation type="journal article" date="2023" name="G3 (Bethesda)">
        <title>Genome assembly and association tests identify interacting loci associated with vigor, precocity, and sex in interspecific pistachio rootstocks.</title>
        <authorList>
            <person name="Palmer W."/>
            <person name="Jacygrad E."/>
            <person name="Sagayaradj S."/>
            <person name="Cavanaugh K."/>
            <person name="Han R."/>
            <person name="Bertier L."/>
            <person name="Beede B."/>
            <person name="Kafkas S."/>
            <person name="Golino D."/>
            <person name="Preece J."/>
            <person name="Michelmore R."/>
        </authorList>
    </citation>
    <scope>NUCLEOTIDE SEQUENCE [LARGE SCALE GENOMIC DNA]</scope>
</reference>
<evidence type="ECO:0000313" key="1">
    <source>
        <dbReference type="EMBL" id="KAJ0093423.1"/>
    </source>
</evidence>
<evidence type="ECO:0000313" key="2">
    <source>
        <dbReference type="Proteomes" id="UP001164250"/>
    </source>
</evidence>
<dbReference type="EMBL" id="CM047903">
    <property type="protein sequence ID" value="KAJ0093423.1"/>
    <property type="molecule type" value="Genomic_DNA"/>
</dbReference>
<proteinExistence type="predicted"/>
<keyword evidence="2" id="KW-1185">Reference proteome</keyword>
<gene>
    <name evidence="1" type="ORF">Patl1_25697</name>
</gene>
<organism evidence="1 2">
    <name type="scientific">Pistacia atlantica</name>
    <dbReference type="NCBI Taxonomy" id="434234"/>
    <lineage>
        <taxon>Eukaryota</taxon>
        <taxon>Viridiplantae</taxon>
        <taxon>Streptophyta</taxon>
        <taxon>Embryophyta</taxon>
        <taxon>Tracheophyta</taxon>
        <taxon>Spermatophyta</taxon>
        <taxon>Magnoliopsida</taxon>
        <taxon>eudicotyledons</taxon>
        <taxon>Gunneridae</taxon>
        <taxon>Pentapetalae</taxon>
        <taxon>rosids</taxon>
        <taxon>malvids</taxon>
        <taxon>Sapindales</taxon>
        <taxon>Anacardiaceae</taxon>
        <taxon>Pistacia</taxon>
    </lineage>
</organism>
<name>A0ACC1B3D6_9ROSI</name>
<comment type="caution">
    <text evidence="1">The sequence shown here is derived from an EMBL/GenBank/DDBJ whole genome shotgun (WGS) entry which is preliminary data.</text>
</comment>
<sequence length="459" mass="52041">MWYRAARNCRWNIRRFCTAVRRHVDDEGDWIYSSEWWGTESDGYTVLRSTSDKGNGIVSVLSYPSSRPSKDKWPEMERWLEQRYTEIYGNYERFRVLGYQWRTLRFNEDTRQSTAKITAAYRESEPGSLFLMQQPHCLAVPYLKSMVSTGLATIASCNYDLMSAVHGKKTMNILCIGHGGGSLPLFLASKIQGGENSLAFSACAFTEEQSHSLCEVDDNVELMSGAVVHIVEIDPVVISASVQAMGFPYFSVMTPLGERVMSKPDINDEVLWKGIHERIYLYESDAEKFIIQNTNVYDLVFIDAYDGDDIFPHKLRDSDSPFINALRNQLHPEHGTVVVNLHSDSDFLESAETNSYFGQQLPPMGKYVTSVSHVYKDVLLENGSSCDGKIGSGLAFSVSVPWVCNSTLVVCRGFRMDGGYYKRDFVLNTVISKSLELELVLNLPFPCFQYIKRGFRLID</sequence>
<protein>
    <submittedName>
        <fullName evidence="1">Uncharacterized protein</fullName>
    </submittedName>
</protein>
<dbReference type="Proteomes" id="UP001164250">
    <property type="component" value="Chromosome 7"/>
</dbReference>
<accession>A0ACC1B3D6</accession>